<feature type="binding site" evidence="9">
    <location>
        <position position="95"/>
    </location>
    <ligand>
        <name>a divalent metal cation</name>
        <dbReference type="ChEBI" id="CHEBI:60240"/>
    </ligand>
</feature>
<accession>S7ULT4</accession>
<keyword evidence="6 9" id="KW-0479">Metal-binding</keyword>
<evidence type="ECO:0000256" key="8">
    <source>
        <dbReference type="ARBA" id="ARBA00022801"/>
    </source>
</evidence>
<evidence type="ECO:0000313" key="12">
    <source>
        <dbReference type="Proteomes" id="UP000014977"/>
    </source>
</evidence>
<comment type="cofactor">
    <cofactor evidence="9">
        <name>a divalent metal cation</name>
        <dbReference type="ChEBI" id="CHEBI:60240"/>
    </cofactor>
    <text evidence="9">Binds 1 divalent metal cation per subunit.</text>
</comment>
<dbReference type="NCBIfam" id="TIGR00087">
    <property type="entry name" value="surE"/>
    <property type="match status" value="1"/>
</dbReference>
<dbReference type="Proteomes" id="UP000014977">
    <property type="component" value="Unassembled WGS sequence"/>
</dbReference>
<dbReference type="SUPFAM" id="SSF64167">
    <property type="entry name" value="SurE-like"/>
    <property type="match status" value="1"/>
</dbReference>
<dbReference type="FunFam" id="3.40.1210.10:FF:000001">
    <property type="entry name" value="5'/3'-nucleotidase SurE"/>
    <property type="match status" value="1"/>
</dbReference>
<name>S7ULT4_DESML</name>
<dbReference type="RefSeq" id="WP_020878318.1">
    <property type="nucleotide sequence ID" value="NZ_ATHJ01000110.1"/>
</dbReference>
<evidence type="ECO:0000256" key="3">
    <source>
        <dbReference type="ARBA" id="ARBA00004496"/>
    </source>
</evidence>
<dbReference type="GO" id="GO:0046872">
    <property type="term" value="F:metal ion binding"/>
    <property type="evidence" value="ECO:0007669"/>
    <property type="project" value="UniProtKB-UniRule"/>
</dbReference>
<comment type="caution">
    <text evidence="11">The sequence shown here is derived from an EMBL/GenBank/DDBJ whole genome shotgun (WGS) entry which is preliminary data.</text>
</comment>
<organism evidence="11 12">
    <name type="scientific">Desulfococcus multivorans DSM 2059</name>
    <dbReference type="NCBI Taxonomy" id="1121405"/>
    <lineage>
        <taxon>Bacteria</taxon>
        <taxon>Pseudomonadati</taxon>
        <taxon>Thermodesulfobacteriota</taxon>
        <taxon>Desulfobacteria</taxon>
        <taxon>Desulfobacterales</taxon>
        <taxon>Desulfococcaceae</taxon>
        <taxon>Desulfococcus</taxon>
    </lineage>
</organism>
<gene>
    <name evidence="9" type="primary">surE</name>
    <name evidence="11" type="ORF">dsmv_3228</name>
</gene>
<evidence type="ECO:0000256" key="7">
    <source>
        <dbReference type="ARBA" id="ARBA00022741"/>
    </source>
</evidence>
<dbReference type="GO" id="GO:0000166">
    <property type="term" value="F:nucleotide binding"/>
    <property type="evidence" value="ECO:0007669"/>
    <property type="project" value="UniProtKB-KW"/>
</dbReference>
<comment type="catalytic activity">
    <reaction evidence="1 9">
        <text>a ribonucleoside 5'-phosphate + H2O = a ribonucleoside + phosphate</text>
        <dbReference type="Rhea" id="RHEA:12484"/>
        <dbReference type="ChEBI" id="CHEBI:15377"/>
        <dbReference type="ChEBI" id="CHEBI:18254"/>
        <dbReference type="ChEBI" id="CHEBI:43474"/>
        <dbReference type="ChEBI" id="CHEBI:58043"/>
        <dbReference type="EC" id="3.1.3.5"/>
    </reaction>
</comment>
<keyword evidence="7 9" id="KW-0547">Nucleotide-binding</keyword>
<dbReference type="eggNOG" id="COG0496">
    <property type="taxonomic scope" value="Bacteria"/>
</dbReference>
<feature type="domain" description="Survival protein SurE-like phosphatase/nucleotidase" evidence="10">
    <location>
        <begin position="3"/>
        <end position="186"/>
    </location>
</feature>
<dbReference type="EC" id="3.1.3.5" evidence="9"/>
<dbReference type="GO" id="GO:0008253">
    <property type="term" value="F:5'-nucleotidase activity"/>
    <property type="evidence" value="ECO:0007669"/>
    <property type="project" value="UniProtKB-UniRule"/>
</dbReference>
<keyword evidence="5 9" id="KW-0963">Cytoplasm</keyword>
<dbReference type="EMBL" id="ATHJ01000110">
    <property type="protein sequence ID" value="EPR34849.1"/>
    <property type="molecule type" value="Genomic_DNA"/>
</dbReference>
<evidence type="ECO:0000256" key="5">
    <source>
        <dbReference type="ARBA" id="ARBA00022490"/>
    </source>
</evidence>
<protein>
    <recommendedName>
        <fullName evidence="9">5'-nucleotidase SurE</fullName>
        <ecNumber evidence="9">3.1.3.5</ecNumber>
    </recommendedName>
    <alternativeName>
        <fullName evidence="9">Nucleoside 5'-monophosphate phosphohydrolase</fullName>
    </alternativeName>
</protein>
<dbReference type="OrthoDB" id="9780815at2"/>
<dbReference type="PANTHER" id="PTHR30457:SF0">
    <property type="entry name" value="PHOSPHATASE, PUTATIVE (AFU_ORTHOLOGUE AFUA_4G01070)-RELATED"/>
    <property type="match status" value="1"/>
</dbReference>
<comment type="subcellular location">
    <subcellularLocation>
        <location evidence="3 9">Cytoplasm</location>
    </subcellularLocation>
</comment>
<dbReference type="PATRIC" id="fig|1121405.3.peg.3705"/>
<evidence type="ECO:0000256" key="9">
    <source>
        <dbReference type="HAMAP-Rule" id="MF_00060"/>
    </source>
</evidence>
<reference evidence="11 12" key="1">
    <citation type="journal article" date="2013" name="Genome Announc.">
        <title>Draft genome sequences for three mercury-methylating, sulfate-reducing bacteria.</title>
        <authorList>
            <person name="Brown S.D."/>
            <person name="Hurt R.A.Jr."/>
            <person name="Gilmour C.C."/>
            <person name="Elias D.A."/>
        </authorList>
    </citation>
    <scope>NUCLEOTIDE SEQUENCE [LARGE SCALE GENOMIC DNA]</scope>
    <source>
        <strain evidence="11 12">DSM 2059</strain>
    </source>
</reference>
<dbReference type="AlphaFoldDB" id="S7ULT4"/>
<dbReference type="Gene3D" id="3.40.1210.10">
    <property type="entry name" value="Survival protein SurE-like phosphatase/nucleotidase"/>
    <property type="match status" value="1"/>
</dbReference>
<comment type="function">
    <text evidence="9">Nucleotidase that shows phosphatase activity on nucleoside 5'-monophosphates.</text>
</comment>
<dbReference type="HAMAP" id="MF_00060">
    <property type="entry name" value="SurE"/>
    <property type="match status" value="1"/>
</dbReference>
<evidence type="ECO:0000313" key="11">
    <source>
        <dbReference type="EMBL" id="EPR34849.1"/>
    </source>
</evidence>
<dbReference type="STRING" id="897.B2D07_07105"/>
<evidence type="ECO:0000256" key="2">
    <source>
        <dbReference type="ARBA" id="ARBA00001946"/>
    </source>
</evidence>
<dbReference type="InterPro" id="IPR036523">
    <property type="entry name" value="SurE-like_sf"/>
</dbReference>
<evidence type="ECO:0000256" key="1">
    <source>
        <dbReference type="ARBA" id="ARBA00000815"/>
    </source>
</evidence>
<comment type="cofactor">
    <cofactor evidence="2">
        <name>Mg(2+)</name>
        <dbReference type="ChEBI" id="CHEBI:18420"/>
    </cofactor>
</comment>
<dbReference type="PANTHER" id="PTHR30457">
    <property type="entry name" value="5'-NUCLEOTIDASE SURE"/>
    <property type="match status" value="1"/>
</dbReference>
<dbReference type="Pfam" id="PF01975">
    <property type="entry name" value="SurE"/>
    <property type="match status" value="1"/>
</dbReference>
<feature type="binding site" evidence="9">
    <location>
        <position position="9"/>
    </location>
    <ligand>
        <name>a divalent metal cation</name>
        <dbReference type="ChEBI" id="CHEBI:60240"/>
    </ligand>
</feature>
<keyword evidence="8 9" id="KW-0378">Hydrolase</keyword>
<feature type="binding site" evidence="9">
    <location>
        <position position="39"/>
    </location>
    <ligand>
        <name>a divalent metal cation</name>
        <dbReference type="ChEBI" id="CHEBI:60240"/>
    </ligand>
</feature>
<feature type="binding site" evidence="9">
    <location>
        <position position="8"/>
    </location>
    <ligand>
        <name>a divalent metal cation</name>
        <dbReference type="ChEBI" id="CHEBI:60240"/>
    </ligand>
</feature>
<dbReference type="InterPro" id="IPR002828">
    <property type="entry name" value="SurE-like_Pase/nucleotidase"/>
</dbReference>
<evidence type="ECO:0000256" key="6">
    <source>
        <dbReference type="ARBA" id="ARBA00022723"/>
    </source>
</evidence>
<comment type="similarity">
    <text evidence="4 9">Belongs to the SurE nucleotidase family.</text>
</comment>
<proteinExistence type="inferred from homology"/>
<dbReference type="GO" id="GO:0005737">
    <property type="term" value="C:cytoplasm"/>
    <property type="evidence" value="ECO:0007669"/>
    <property type="project" value="UniProtKB-SubCell"/>
</dbReference>
<evidence type="ECO:0000259" key="10">
    <source>
        <dbReference type="Pfam" id="PF01975"/>
    </source>
</evidence>
<dbReference type="NCBIfam" id="NF001490">
    <property type="entry name" value="PRK00346.1-4"/>
    <property type="match status" value="1"/>
</dbReference>
<evidence type="ECO:0000256" key="4">
    <source>
        <dbReference type="ARBA" id="ARBA00011062"/>
    </source>
</evidence>
<keyword evidence="12" id="KW-1185">Reference proteome</keyword>
<dbReference type="InterPro" id="IPR030048">
    <property type="entry name" value="SurE"/>
</dbReference>
<sequence>MKVFLTNDDGIHAPGLWALYRQFVQDHAVSVVAPDRERSAVAHGITLHTPLRAARMKLNGGWEGYGIDGKPADCIKLGLTALLKEKPDVVVAGINPGANVGISINYSGTVAAAREAALFGLPAIAISINGYEIEDYGETAAFAEKLARRIVEAPLPFGTILNVNVPNIPMSRIRGVKITRQGIDRLSKEYYEKRLDPRNRAYHWLGSDTRIFGEDLSVDGDALCHDYITITPLQCDITDYRMIDRLRKWNV</sequence>